<dbReference type="EMBL" id="CAUYUJ010020502">
    <property type="protein sequence ID" value="CAK0898686.1"/>
    <property type="molecule type" value="Genomic_DNA"/>
</dbReference>
<organism evidence="2 3">
    <name type="scientific">Prorocentrum cordatum</name>
    <dbReference type="NCBI Taxonomy" id="2364126"/>
    <lineage>
        <taxon>Eukaryota</taxon>
        <taxon>Sar</taxon>
        <taxon>Alveolata</taxon>
        <taxon>Dinophyceae</taxon>
        <taxon>Prorocentrales</taxon>
        <taxon>Prorocentraceae</taxon>
        <taxon>Prorocentrum</taxon>
    </lineage>
</organism>
<feature type="non-terminal residue" evidence="2">
    <location>
        <position position="1"/>
    </location>
</feature>
<gene>
    <name evidence="2" type="ORF">PCOR1329_LOCUS76427</name>
</gene>
<name>A0ABN9XJT1_9DINO</name>
<keyword evidence="3" id="KW-1185">Reference proteome</keyword>
<dbReference type="Proteomes" id="UP001189429">
    <property type="component" value="Unassembled WGS sequence"/>
</dbReference>
<feature type="region of interest" description="Disordered" evidence="1">
    <location>
        <begin position="29"/>
        <end position="50"/>
    </location>
</feature>
<evidence type="ECO:0000313" key="3">
    <source>
        <dbReference type="Proteomes" id="UP001189429"/>
    </source>
</evidence>
<sequence>VASAEDINPEDITAALAAGSAAGSGEQGIAQQADSAAGSGAAGAAGTSQEARAVDGGAVGELTQDELLDGYAAVHFVQEKWERLTTQAPFLRMLIRWLVQVLPLMLPDDFSRDIDFLEVMTGSGRLSDECMDIGNAVNYDQNFGKDYQLETNDGYHNLIRLALRVRPNGVAWISPPTDTWMGSAADDSDGLVIKEQNRIAIRLTVVGTILWLRGAHQAWAHPVRSLMWKYEPVKMLGQVITTFATKTNLQTFGAPSLSELFVRHSCPEFYDLERSRPKTPKRKTAAVGDDDDITIPWEFARCIKSVVNKIAEIRNGQGRIYDYLATRRR</sequence>
<evidence type="ECO:0000313" key="2">
    <source>
        <dbReference type="EMBL" id="CAK0898686.1"/>
    </source>
</evidence>
<comment type="caution">
    <text evidence="2">The sequence shown here is derived from an EMBL/GenBank/DDBJ whole genome shotgun (WGS) entry which is preliminary data.</text>
</comment>
<evidence type="ECO:0000256" key="1">
    <source>
        <dbReference type="SAM" id="MobiDB-lite"/>
    </source>
</evidence>
<protein>
    <submittedName>
        <fullName evidence="2">Uncharacterized protein</fullName>
    </submittedName>
</protein>
<feature type="non-terminal residue" evidence="2">
    <location>
        <position position="329"/>
    </location>
</feature>
<proteinExistence type="predicted"/>
<reference evidence="2" key="1">
    <citation type="submission" date="2023-10" db="EMBL/GenBank/DDBJ databases">
        <authorList>
            <person name="Chen Y."/>
            <person name="Shah S."/>
            <person name="Dougan E. K."/>
            <person name="Thang M."/>
            <person name="Chan C."/>
        </authorList>
    </citation>
    <scope>NUCLEOTIDE SEQUENCE [LARGE SCALE GENOMIC DNA]</scope>
</reference>
<accession>A0ABN9XJT1</accession>